<dbReference type="Proteomes" id="UP000541810">
    <property type="component" value="Unassembled WGS sequence"/>
</dbReference>
<keyword evidence="4" id="KW-1185">Reference proteome</keyword>
<protein>
    <recommendedName>
        <fullName evidence="2">6-hydroxymethylpterin diphosphokinase MptE-like domain-containing protein</fullName>
    </recommendedName>
</protein>
<organism evidence="3 4">
    <name type="scientific">Algisphaera agarilytica</name>
    <dbReference type="NCBI Taxonomy" id="1385975"/>
    <lineage>
        <taxon>Bacteria</taxon>
        <taxon>Pseudomonadati</taxon>
        <taxon>Planctomycetota</taxon>
        <taxon>Phycisphaerae</taxon>
        <taxon>Phycisphaerales</taxon>
        <taxon>Phycisphaeraceae</taxon>
        <taxon>Algisphaera</taxon>
    </lineage>
</organism>
<dbReference type="InterPro" id="IPR002826">
    <property type="entry name" value="MptE-like"/>
</dbReference>
<feature type="compositionally biased region" description="Basic and acidic residues" evidence="1">
    <location>
        <begin position="641"/>
        <end position="651"/>
    </location>
</feature>
<evidence type="ECO:0000313" key="4">
    <source>
        <dbReference type="Proteomes" id="UP000541810"/>
    </source>
</evidence>
<evidence type="ECO:0000313" key="3">
    <source>
        <dbReference type="EMBL" id="MBB6429806.1"/>
    </source>
</evidence>
<dbReference type="AlphaFoldDB" id="A0A7X0H5S2"/>
<evidence type="ECO:0000259" key="2">
    <source>
        <dbReference type="Pfam" id="PF01973"/>
    </source>
</evidence>
<dbReference type="EMBL" id="JACHGY010000001">
    <property type="protein sequence ID" value="MBB6429806.1"/>
    <property type="molecule type" value="Genomic_DNA"/>
</dbReference>
<feature type="region of interest" description="Disordered" evidence="1">
    <location>
        <begin position="641"/>
        <end position="673"/>
    </location>
</feature>
<gene>
    <name evidence="3" type="ORF">HNQ40_001612</name>
</gene>
<name>A0A7X0H5S2_9BACT</name>
<proteinExistence type="predicted"/>
<comment type="caution">
    <text evidence="3">The sequence shown here is derived from an EMBL/GenBank/DDBJ whole genome shotgun (WGS) entry which is preliminary data.</text>
</comment>
<dbReference type="RefSeq" id="WP_184677368.1">
    <property type="nucleotide sequence ID" value="NZ_JACHGY010000001.1"/>
</dbReference>
<feature type="compositionally biased region" description="Polar residues" evidence="1">
    <location>
        <begin position="652"/>
        <end position="662"/>
    </location>
</feature>
<accession>A0A7X0H5S2</accession>
<sequence>MPTPVPDILRANLDALRGDDPALAELLEQTTPAALDWDTARNGQPIAALPTEAPGGRPTPLCSKYDPAAEAQKLLGDLDPGKTACAVLLGLGLGYHAEAALDLLGNDALILLYEPDPALLRAVFEQRDLSKLLAKPNVMLFSGGGDDIDRAKLLSRTEVHAQLFTQGTQLVTLPIARKLHSDAVNAFGQAITDIVAYSRTNIATALVNAARTCRNLANNLDVYAAGATTNELHNAAKGYPAVCVGAGPSLVKNVHLLQDPEVRKNIVVIAVQTALKPLLDRGVQPDFVTALDYSPICARFYEGLPELPNVTLVAEPKANPAILDAFPGPVRVCRDAFNDQLLGDPATGGLGREIVPIRGGATVAHLSFYLAQHLGCDPIMFIGQDLGFSDGLYYAPGTAVHQVWDCELNPFNTIEMMEWQRIVRMRGHLRRFDDMHGRPIFSDEQMITYLKQFERDFADAEADDQLVIDATEGGMPKAHTTRLTFADAIAQHATRPVPTLPVPPRKLDADRLGQLDALLNQRITQTLELKRMSRDSIELIRKMGRCLEKGDKKKLDQHFTKLDRNRKRVEGDLKEPFALVNQLNTIGSYRRNRTDRSIAKDAGNSKEKLAAQLERDRDNIDWIIQACDEALVIFREAHGRVTQRAKRESRSPDIQINANASAKPSRKIATPAA</sequence>
<dbReference type="Pfam" id="PF01973">
    <property type="entry name" value="MptE-like"/>
    <property type="match status" value="1"/>
</dbReference>
<dbReference type="PANTHER" id="PTHR41786:SF1">
    <property type="entry name" value="6-HYDROXYMETHYLPTERIN DIPHOSPHOKINASE MPTE-LIKE DOMAIN-CONTAINING PROTEIN"/>
    <property type="match status" value="1"/>
</dbReference>
<reference evidence="3 4" key="1">
    <citation type="submission" date="2020-08" db="EMBL/GenBank/DDBJ databases">
        <title>Genomic Encyclopedia of Type Strains, Phase IV (KMG-IV): sequencing the most valuable type-strain genomes for metagenomic binning, comparative biology and taxonomic classification.</title>
        <authorList>
            <person name="Goeker M."/>
        </authorList>
    </citation>
    <scope>NUCLEOTIDE SEQUENCE [LARGE SCALE GENOMIC DNA]</scope>
    <source>
        <strain evidence="3 4">DSM 103725</strain>
    </source>
</reference>
<evidence type="ECO:0000256" key="1">
    <source>
        <dbReference type="SAM" id="MobiDB-lite"/>
    </source>
</evidence>
<dbReference type="PANTHER" id="PTHR41786">
    <property type="entry name" value="MOTILITY ACCESSORY FACTOR MAF"/>
    <property type="match status" value="1"/>
</dbReference>
<feature type="domain" description="6-hydroxymethylpterin diphosphokinase MptE-like" evidence="2">
    <location>
        <begin position="215"/>
        <end position="390"/>
    </location>
</feature>